<dbReference type="SUPFAM" id="SSF52091">
    <property type="entry name" value="SpoIIaa-like"/>
    <property type="match status" value="1"/>
</dbReference>
<dbReference type="PROSITE" id="PS50801">
    <property type="entry name" value="STAS"/>
    <property type="match status" value="1"/>
</dbReference>
<name>A0ABN3U6V5_9ACTN</name>
<dbReference type="InterPro" id="IPR003658">
    <property type="entry name" value="Anti-sigma_ant"/>
</dbReference>
<dbReference type="Pfam" id="PF13466">
    <property type="entry name" value="STAS_2"/>
    <property type="match status" value="1"/>
</dbReference>
<proteinExistence type="inferred from homology"/>
<feature type="region of interest" description="Disordered" evidence="3">
    <location>
        <begin position="103"/>
        <end position="149"/>
    </location>
</feature>
<dbReference type="CDD" id="cd07043">
    <property type="entry name" value="STAS_anti-anti-sigma_factors"/>
    <property type="match status" value="1"/>
</dbReference>
<organism evidence="5 6">
    <name type="scientific">Actinocorallia aurantiaca</name>
    <dbReference type="NCBI Taxonomy" id="46204"/>
    <lineage>
        <taxon>Bacteria</taxon>
        <taxon>Bacillati</taxon>
        <taxon>Actinomycetota</taxon>
        <taxon>Actinomycetes</taxon>
        <taxon>Streptosporangiales</taxon>
        <taxon>Thermomonosporaceae</taxon>
        <taxon>Actinocorallia</taxon>
    </lineage>
</organism>
<dbReference type="PANTHER" id="PTHR33495">
    <property type="entry name" value="ANTI-SIGMA FACTOR ANTAGONIST TM_1081-RELATED-RELATED"/>
    <property type="match status" value="1"/>
</dbReference>
<sequence>MDGPHTDVEGTRSGDGAAWQGEEHGPHPDPVGKGGPDRAAGDPAAELIRRLFSAGLDLHLVLGVIDHPAAALRLRRAIATVDAAIADVQAAVLHGSALLTEQAAMTGGTPPGPSAGERPAPVSSRGGDVRIPDQSRGRAAGGGGSAGKGGCGTALTVTAGGLGSYALVSLTGEIDASNSGWLGGWLSAAVDAAACGVAVDLAGVGFCDASGIGVLIGALKRCRGRGVGWEAAGAHDRVARVFHLTGVDQVLSLHPDLDGLLAALTARAGPAPEPVLPGAAPTVA</sequence>
<evidence type="ECO:0000256" key="3">
    <source>
        <dbReference type="SAM" id="MobiDB-lite"/>
    </source>
</evidence>
<feature type="region of interest" description="Disordered" evidence="3">
    <location>
        <begin position="1"/>
        <end position="41"/>
    </location>
</feature>
<dbReference type="Proteomes" id="UP001501842">
    <property type="component" value="Unassembled WGS sequence"/>
</dbReference>
<protein>
    <recommendedName>
        <fullName evidence="2">Anti-sigma factor antagonist</fullName>
    </recommendedName>
</protein>
<accession>A0ABN3U6V5</accession>
<evidence type="ECO:0000256" key="2">
    <source>
        <dbReference type="RuleBase" id="RU003749"/>
    </source>
</evidence>
<feature type="domain" description="STAS" evidence="4">
    <location>
        <begin position="155"/>
        <end position="267"/>
    </location>
</feature>
<evidence type="ECO:0000313" key="6">
    <source>
        <dbReference type="Proteomes" id="UP001501842"/>
    </source>
</evidence>
<gene>
    <name evidence="5" type="ORF">GCM10010439_23090</name>
</gene>
<evidence type="ECO:0000259" key="4">
    <source>
        <dbReference type="PROSITE" id="PS50801"/>
    </source>
</evidence>
<evidence type="ECO:0000256" key="1">
    <source>
        <dbReference type="ARBA" id="ARBA00009013"/>
    </source>
</evidence>
<comment type="similarity">
    <text evidence="1 2">Belongs to the anti-sigma-factor antagonist family.</text>
</comment>
<feature type="compositionally biased region" description="Basic and acidic residues" evidence="3">
    <location>
        <begin position="1"/>
        <end position="12"/>
    </location>
</feature>
<keyword evidence="6" id="KW-1185">Reference proteome</keyword>
<dbReference type="EMBL" id="BAAATZ010000007">
    <property type="protein sequence ID" value="GAA2724739.1"/>
    <property type="molecule type" value="Genomic_DNA"/>
</dbReference>
<dbReference type="InterPro" id="IPR036513">
    <property type="entry name" value="STAS_dom_sf"/>
</dbReference>
<comment type="caution">
    <text evidence="5">The sequence shown here is derived from an EMBL/GenBank/DDBJ whole genome shotgun (WGS) entry which is preliminary data.</text>
</comment>
<feature type="compositionally biased region" description="Basic and acidic residues" evidence="3">
    <location>
        <begin position="127"/>
        <end position="136"/>
    </location>
</feature>
<dbReference type="PANTHER" id="PTHR33495:SF2">
    <property type="entry name" value="ANTI-SIGMA FACTOR ANTAGONIST TM_1081-RELATED"/>
    <property type="match status" value="1"/>
</dbReference>
<dbReference type="InterPro" id="IPR002645">
    <property type="entry name" value="STAS_dom"/>
</dbReference>
<dbReference type="InterPro" id="IPR058548">
    <property type="entry name" value="MlaB-like_STAS"/>
</dbReference>
<evidence type="ECO:0000313" key="5">
    <source>
        <dbReference type="EMBL" id="GAA2724739.1"/>
    </source>
</evidence>
<dbReference type="NCBIfam" id="TIGR00377">
    <property type="entry name" value="ant_ant_sig"/>
    <property type="match status" value="1"/>
</dbReference>
<dbReference type="Gene3D" id="3.30.750.24">
    <property type="entry name" value="STAS domain"/>
    <property type="match status" value="1"/>
</dbReference>
<reference evidence="5 6" key="1">
    <citation type="journal article" date="2019" name="Int. J. Syst. Evol. Microbiol.">
        <title>The Global Catalogue of Microorganisms (GCM) 10K type strain sequencing project: providing services to taxonomists for standard genome sequencing and annotation.</title>
        <authorList>
            <consortium name="The Broad Institute Genomics Platform"/>
            <consortium name="The Broad Institute Genome Sequencing Center for Infectious Disease"/>
            <person name="Wu L."/>
            <person name="Ma J."/>
        </authorList>
    </citation>
    <scope>NUCLEOTIDE SEQUENCE [LARGE SCALE GENOMIC DNA]</scope>
    <source>
        <strain evidence="5 6">JCM 8201</strain>
    </source>
</reference>
<feature type="compositionally biased region" description="Gly residues" evidence="3">
    <location>
        <begin position="139"/>
        <end position="149"/>
    </location>
</feature>